<feature type="chain" id="PRO_5004672792" evidence="2">
    <location>
        <begin position="36"/>
        <end position="394"/>
    </location>
</feature>
<dbReference type="AlphaFoldDB" id="U6K0L9"/>
<evidence type="ECO:0000313" key="4">
    <source>
        <dbReference type="Proteomes" id="UP000030744"/>
    </source>
</evidence>
<gene>
    <name evidence="3" type="ORF">EMH_0020240</name>
</gene>
<name>U6K0L9_9EIME</name>
<feature type="region of interest" description="Disordered" evidence="1">
    <location>
        <begin position="250"/>
        <end position="322"/>
    </location>
</feature>
<feature type="signal peptide" evidence="2">
    <location>
        <begin position="1"/>
        <end position="35"/>
    </location>
</feature>
<feature type="compositionally biased region" description="Basic and acidic residues" evidence="1">
    <location>
        <begin position="271"/>
        <end position="282"/>
    </location>
</feature>
<protein>
    <submittedName>
        <fullName evidence="3">Uncharacterized protein</fullName>
    </submittedName>
</protein>
<feature type="compositionally biased region" description="Low complexity" evidence="1">
    <location>
        <begin position="39"/>
        <end position="51"/>
    </location>
</feature>
<organism evidence="3 4">
    <name type="scientific">Eimeria mitis</name>
    <dbReference type="NCBI Taxonomy" id="44415"/>
    <lineage>
        <taxon>Eukaryota</taxon>
        <taxon>Sar</taxon>
        <taxon>Alveolata</taxon>
        <taxon>Apicomplexa</taxon>
        <taxon>Conoidasida</taxon>
        <taxon>Coccidia</taxon>
        <taxon>Eucoccidiorida</taxon>
        <taxon>Eimeriorina</taxon>
        <taxon>Eimeriidae</taxon>
        <taxon>Eimeria</taxon>
    </lineage>
</organism>
<sequence>MRSGSSRFVRVFGAATAAAAAAALLLLCPYTVVHAAPPSSDAAAASHDGGPQAPQGDPNAPQTEPQEELMTANQLDAILEGIEIFRPRMKPLSHGKEYDAAVPLEDRGQEVCMRLRERSGDCPSAAAAAAVAALSCNMVEVSAAKETAVQLEEALMLYTSLNAVRHTHHHLLEDAVHIAQRSYERGLSYFNELMNQQPRRDGKSLYIPLQKNTAPEVNLRRICFSLNKHPSPSVLEAPDPCTLHDLLLPTQQQQQQQQQQQEGEYQQQQEEQQHPQQEHHPQQEQQQQQQEHAAEAQHPAAHAGGEQEETASSGDTPQPPAAKEENNIIHETSLLQAAEEPIARPEPAATNVYVVDTQKLHFYFHLVAATGMRVCLHACSGDREVHSPPNDPTV</sequence>
<reference evidence="3" key="1">
    <citation type="submission" date="2013-10" db="EMBL/GenBank/DDBJ databases">
        <title>Genomic analysis of the causative agents of coccidiosis in chickens.</title>
        <authorList>
            <person name="Reid A.J."/>
            <person name="Blake D."/>
            <person name="Billington K."/>
            <person name="Browne H."/>
            <person name="Dunn M."/>
            <person name="Hung S."/>
            <person name="Kawahara F."/>
            <person name="Miranda-Saavedra D."/>
            <person name="Mourier T."/>
            <person name="Nagra H."/>
            <person name="Otto T.D."/>
            <person name="Rawlings N."/>
            <person name="Sanchez A."/>
            <person name="Sanders M."/>
            <person name="Subramaniam C."/>
            <person name="Tay Y."/>
            <person name="Dear P."/>
            <person name="Doerig C."/>
            <person name="Gruber A."/>
            <person name="Parkinson J."/>
            <person name="Shirley M."/>
            <person name="Wan K.L."/>
            <person name="Berriman M."/>
            <person name="Tomley F."/>
            <person name="Pain A."/>
        </authorList>
    </citation>
    <scope>NUCLEOTIDE SEQUENCE [LARGE SCALE GENOMIC DNA]</scope>
    <source>
        <strain evidence="3">Houghton</strain>
    </source>
</reference>
<feature type="compositionally biased region" description="Low complexity" evidence="1">
    <location>
        <begin position="283"/>
        <end position="304"/>
    </location>
</feature>
<dbReference type="RefSeq" id="XP_013351877.1">
    <property type="nucleotide sequence ID" value="XM_013496423.1"/>
</dbReference>
<evidence type="ECO:0000256" key="1">
    <source>
        <dbReference type="SAM" id="MobiDB-lite"/>
    </source>
</evidence>
<dbReference type="OrthoDB" id="347074at2759"/>
<dbReference type="Proteomes" id="UP000030744">
    <property type="component" value="Unassembled WGS sequence"/>
</dbReference>
<evidence type="ECO:0000256" key="2">
    <source>
        <dbReference type="SAM" id="SignalP"/>
    </source>
</evidence>
<reference evidence="3" key="2">
    <citation type="submission" date="2013-10" db="EMBL/GenBank/DDBJ databases">
        <authorList>
            <person name="Aslett M."/>
        </authorList>
    </citation>
    <scope>NUCLEOTIDE SEQUENCE [LARGE SCALE GENOMIC DNA]</scope>
    <source>
        <strain evidence="3">Houghton</strain>
    </source>
</reference>
<evidence type="ECO:0000313" key="3">
    <source>
        <dbReference type="EMBL" id="CDJ29308.1"/>
    </source>
</evidence>
<proteinExistence type="predicted"/>
<accession>U6K0L9</accession>
<dbReference type="GeneID" id="25376928"/>
<dbReference type="EMBL" id="HG681846">
    <property type="protein sequence ID" value="CDJ29308.1"/>
    <property type="molecule type" value="Genomic_DNA"/>
</dbReference>
<dbReference type="VEuPathDB" id="ToxoDB:EMH_0020240"/>
<keyword evidence="4" id="KW-1185">Reference proteome</keyword>
<feature type="region of interest" description="Disordered" evidence="1">
    <location>
        <begin position="39"/>
        <end position="67"/>
    </location>
</feature>
<keyword evidence="2" id="KW-0732">Signal</keyword>
<feature type="compositionally biased region" description="Low complexity" evidence="1">
    <location>
        <begin position="251"/>
        <end position="270"/>
    </location>
</feature>